<dbReference type="Proteomes" id="UP000252357">
    <property type="component" value="Unassembled WGS sequence"/>
</dbReference>
<dbReference type="EMBL" id="QPGB01000001">
    <property type="protein sequence ID" value="RCS59638.1"/>
    <property type="molecule type" value="Genomic_DNA"/>
</dbReference>
<comment type="caution">
    <text evidence="2">The sequence shown here is derived from an EMBL/GenBank/DDBJ whole genome shotgun (WGS) entry which is preliminary data.</text>
</comment>
<dbReference type="AlphaFoldDB" id="A0A368L7G3"/>
<dbReference type="NCBIfam" id="TIGR04366">
    <property type="entry name" value="cupin_WbuC"/>
    <property type="match status" value="1"/>
</dbReference>
<keyword evidence="3" id="KW-1185">Reference proteome</keyword>
<dbReference type="Pfam" id="PF19480">
    <property type="entry name" value="DUF6016"/>
    <property type="match status" value="1"/>
</dbReference>
<evidence type="ECO:0000313" key="2">
    <source>
        <dbReference type="EMBL" id="RCS59638.1"/>
    </source>
</evidence>
<organism evidence="2 3">
    <name type="scientific">Parvibium lacunae</name>
    <dbReference type="NCBI Taxonomy" id="1888893"/>
    <lineage>
        <taxon>Bacteria</taxon>
        <taxon>Pseudomonadati</taxon>
        <taxon>Pseudomonadota</taxon>
        <taxon>Betaproteobacteria</taxon>
        <taxon>Burkholderiales</taxon>
        <taxon>Alcaligenaceae</taxon>
        <taxon>Parvibium</taxon>
    </lineage>
</organism>
<dbReference type="SUPFAM" id="SSF51182">
    <property type="entry name" value="RmlC-like cupins"/>
    <property type="match status" value="1"/>
</dbReference>
<dbReference type="CDD" id="cd07005">
    <property type="entry name" value="cupin_WbuC-like"/>
    <property type="match status" value="1"/>
</dbReference>
<dbReference type="InterPro" id="IPR011051">
    <property type="entry name" value="RmlC_Cupin_sf"/>
</dbReference>
<sequence>MENFITQSQLDQLCQAAQESPRLRKNFNFHAEESHPCNRLFNALQLGTYIRPHRHLAPQKDETLIMVQGKLGIVLFNDNGDIIDSQIAQPGGPIYGYHLPLGQFHTVLALAPNTVFFEAKAGPYQALTQAEFAPWAPEENAIETNSYLSHLTQFVKYKSGLTT</sequence>
<dbReference type="OrthoDB" id="981227at2"/>
<dbReference type="InterPro" id="IPR027565">
    <property type="entry name" value="Cupin_WbuC"/>
</dbReference>
<gene>
    <name evidence="2" type="ORF">DU000_02710</name>
</gene>
<reference evidence="2 3" key="1">
    <citation type="journal article" date="2018" name="Int. J. Syst. Evol. Microbiol.">
        <title>Parvibium lacunae gen. nov., sp. nov., a new member of the family Alcaligenaceae isolated from a freshwater pond.</title>
        <authorList>
            <person name="Chen W.M."/>
            <person name="Xie P.B."/>
            <person name="Hsu M.Y."/>
            <person name="Sheu S.Y."/>
        </authorList>
    </citation>
    <scope>NUCLEOTIDE SEQUENCE [LARGE SCALE GENOMIC DNA]</scope>
    <source>
        <strain evidence="2 3">KMB9</strain>
    </source>
</reference>
<name>A0A368L7G3_9BURK</name>
<accession>A0A368L7G3</accession>
<protein>
    <submittedName>
        <fullName evidence="2">Cupin fold metalloprotein, WbuC family</fullName>
    </submittedName>
</protein>
<dbReference type="RefSeq" id="WP_114401787.1">
    <property type="nucleotide sequence ID" value="NZ_QPGB01000001.1"/>
</dbReference>
<evidence type="ECO:0000313" key="3">
    <source>
        <dbReference type="Proteomes" id="UP000252357"/>
    </source>
</evidence>
<dbReference type="InterPro" id="IPR046058">
    <property type="entry name" value="WbuC_cupin"/>
</dbReference>
<evidence type="ECO:0000259" key="1">
    <source>
        <dbReference type="Pfam" id="PF19480"/>
    </source>
</evidence>
<proteinExistence type="predicted"/>
<feature type="domain" description="Cupin fold metalloprotein WbuC cupin" evidence="1">
    <location>
        <begin position="5"/>
        <end position="85"/>
    </location>
</feature>